<organism evidence="4 5">
    <name type="scientific">Triparma verrucosa</name>
    <dbReference type="NCBI Taxonomy" id="1606542"/>
    <lineage>
        <taxon>Eukaryota</taxon>
        <taxon>Sar</taxon>
        <taxon>Stramenopiles</taxon>
        <taxon>Ochrophyta</taxon>
        <taxon>Bolidophyceae</taxon>
        <taxon>Parmales</taxon>
        <taxon>Triparmaceae</taxon>
        <taxon>Triparma</taxon>
    </lineage>
</organism>
<feature type="compositionally biased region" description="Low complexity" evidence="2">
    <location>
        <begin position="87"/>
        <end position="105"/>
    </location>
</feature>
<keyword evidence="3" id="KW-0812">Transmembrane</keyword>
<feature type="region of interest" description="Disordered" evidence="2">
    <location>
        <begin position="2184"/>
        <end position="2252"/>
    </location>
</feature>
<accession>A0A9W7BM08</accession>
<feature type="region of interest" description="Disordered" evidence="2">
    <location>
        <begin position="70"/>
        <end position="169"/>
    </location>
</feature>
<feature type="compositionally biased region" description="Basic and acidic residues" evidence="2">
    <location>
        <begin position="138"/>
        <end position="155"/>
    </location>
</feature>
<proteinExistence type="predicted"/>
<keyword evidence="1" id="KW-0175">Coiled coil</keyword>
<feature type="compositionally biased region" description="Basic and acidic residues" evidence="2">
    <location>
        <begin position="114"/>
        <end position="129"/>
    </location>
</feature>
<dbReference type="EMBL" id="BRXX01000133">
    <property type="protein sequence ID" value="GMH92877.1"/>
    <property type="molecule type" value="Genomic_DNA"/>
</dbReference>
<feature type="transmembrane region" description="Helical" evidence="3">
    <location>
        <begin position="2117"/>
        <end position="2140"/>
    </location>
</feature>
<feature type="compositionally biased region" description="Basic residues" evidence="2">
    <location>
        <begin position="2215"/>
        <end position="2237"/>
    </location>
</feature>
<feature type="coiled-coil region" evidence="1">
    <location>
        <begin position="1347"/>
        <end position="1381"/>
    </location>
</feature>
<evidence type="ECO:0000256" key="3">
    <source>
        <dbReference type="SAM" id="Phobius"/>
    </source>
</evidence>
<keyword evidence="3" id="KW-1133">Transmembrane helix</keyword>
<keyword evidence="5" id="KW-1185">Reference proteome</keyword>
<evidence type="ECO:0000256" key="2">
    <source>
        <dbReference type="SAM" id="MobiDB-lite"/>
    </source>
</evidence>
<gene>
    <name evidence="4" type="ORF">TrVE_jg10839</name>
</gene>
<evidence type="ECO:0000313" key="4">
    <source>
        <dbReference type="EMBL" id="GMH92877.1"/>
    </source>
</evidence>
<protein>
    <recommendedName>
        <fullName evidence="6">Sfi1 spindle body domain-containing protein</fullName>
    </recommendedName>
</protein>
<evidence type="ECO:0008006" key="6">
    <source>
        <dbReference type="Google" id="ProtNLM"/>
    </source>
</evidence>
<reference evidence="5" key="1">
    <citation type="journal article" date="2023" name="Commun. Biol.">
        <title>Genome analysis of Parmales, the sister group of diatoms, reveals the evolutionary specialization of diatoms from phago-mixotrophs to photoautotrophs.</title>
        <authorList>
            <person name="Ban H."/>
            <person name="Sato S."/>
            <person name="Yoshikawa S."/>
            <person name="Yamada K."/>
            <person name="Nakamura Y."/>
            <person name="Ichinomiya M."/>
            <person name="Sato N."/>
            <person name="Blanc-Mathieu R."/>
            <person name="Endo H."/>
            <person name="Kuwata A."/>
            <person name="Ogata H."/>
        </authorList>
    </citation>
    <scope>NUCLEOTIDE SEQUENCE [LARGE SCALE GENOMIC DNA]</scope>
    <source>
        <strain evidence="5">NIES 3699</strain>
    </source>
</reference>
<keyword evidence="3" id="KW-0472">Membrane</keyword>
<sequence length="2261" mass="265552">MSRRKVVKKSSTLHPSDELFLNGVPTDLLGTIPSINSIEALWEMSKLPRAQTEKVKLAIIKQVKRLERRKKRLERHGDDSSMLSTDSTVSAVNNTNNTANGSGVAQHHKVSFQDAKEEHDTNGEMHGQEKSSSSLQDVQEKQEEPPVARPTRQDQRPGQANARRGTVYPHRVYTESWDFTDPEDHHDDMSSIDESDFNRLAPLPSKNLFKNAHRVQHQPHHKQVVYHSSNYQEHSMEEFRNNQQDLSNGVVIARKESSLEEISQNLYSLFLSNTMINASSRRSINSRNRGVVSLLQHAHTVKTAAQNKARRRARAWQIRQKKRERAGRNMFRALRRAFNSYLSQSFQRFKHGSDLIAAVETMNELAEKEREMQRRHFAFQSKNTAAMLYWHACVKMYRTRMHHAWIKWHNHVIAFDTIRVLIIKLTKIKLASAMTRWTLNTTIMKAGAKVGTLNEQKKNAAVGVICKMLIRNCRQKVSRAFSLLVNKTHESMLLRKLFLRCTKIKLQGAFAMLQANARHATHEQLNETTNHAKELKSQLSSHLDSLKQHAATQLFMLFYRQAHHKTRRAFYILMTQAETSNDLKYLVQSIVSRTARRKTNEAFNAWKAQMFALALEQQAAEKATAEKKSKDSIRERAGIGLVRNYARIKRKLNIVEAFCHWKLYVRECVEKQHATKCRTFALKSFSFVCKRLYRSQLGNAWAQWCQALIYLKSKEKRGTEASAMLLGSIRISLLTRAFAKLVDWVHVTNIVSKGLRRLQYNSLALAMNQWRKFCNSHVQENHSETLQLAAVKVMGFGFKRVVLHHMRRRFTIWRHFIEFKQRQVESMAVVSHLLSKSDTFWSLRRGFESLKSWRVATGRLLLISRLSAKATIRVALATWRTFVLGGRHWDTKRAASRTLIRNYKAICDTSIRRYFRKWKHIHDRWRELALAVGICSKVTTRNVEMKQLTKGFRRWVMHVFNQREETIHKSYTYDRVRTTLTLARKVLESVYLERVKEAFAKWHRKVMQPKKWVLSRLTRNLAHKNLSLAFACWINFMKSAVKKDFEMLLISKVCTSWGVRVNAVGALACRAALRTWALSVKEAKKNERALERIKDGQNSALTRVLHTLYYCHLRESLKIWRQFAFLAKSQEANNVSLKLLVRSRIKTITMEDLRWGWTGWIRAVQFDRTEALKTKMKDDEQEKRTKLLKTLMRHRLLAIYSTYMRAALNKWSKYSASKRLGEEDVRSKNVRLRRFIRSRIRSTQVEGLRHGFASLLRNSFEESRIAMLKAKEDMKKSDSQHAVVIIVRHRINAMISEHIRSAWKYWERFVDDSRRADVMNASIDNENQVKNNTIRIILRHRVKQMYLENVRDAFEDWRAEVLQLRAEAEQTARDMEKLKIIMRQRFRDMMGGHLRWAWEKLRENWTKLKMQENEKVQKEERLKDLVSRRFRALMNSNLHWGWTTWQQCVDGAKRQELAKKSLASEAASNNKFLIVVMRHRLRTVYATFIADAFNAWLNDTIEKRNEAKRREQVALEYYEKDAEKEQKIDKFIMKWYRTIELEVLRHGWKKFEFFALSKKSEALQKLSVALDKARYDEKLRSIIRRRITTVRGQSLRSAWKTWEHFVDDSKKAELKKARDDERLRLIVRSRIRAIVTNELRWSWTVWNRAVYELQKGALTKQREEDLKETRTKTLKIHVKHLFLSLYISNLRSAVSIWTKAIEAMKSEERDKEGRRLEEEKKTFAITSCMRVRFNRIYENNVRLGFNLWARATADQRAQEIEEEGNSKRLRLIVRSRIKSIEMEGLLWAWAMLLKSMNQGEKEMGNNRAIKFFMRNKLKFMYDEFTRSAWVRWMKYVAEDKKNDETMKREEDKIRGVVKRRIRAWELRELRWGLVNWTKGVYEMKKEELLRAREEEEVKSNNRHLYVLVRHRINSLYFDYLRSAFIMWLNAAHALKDQELKSQLVEGEKKENEGRRRVTTKRLLARLFAKQQRTAFGNWLKYTDMVRLAMDEAMADTRKIKAVVRRRMLSLYNEAIRDSFLTWFRFSEKVGTAKLAIGMRQEIQTKAGKIMIVSINRFWRRKLSRAFGLWYRKSSEESGTVMRMARTLSRRLSQEDIFTASGKLKKEEGRRGGGWRKVLLALAIVVGLVGLFASGGSFGTLNSTVKKLVQGTADVGAQEIEAISISAQQDDDEGAGVTDSIAQAQRKTNEDNADEENGDNGDNGDNNNDEEGSKAKIGKKKKTKRPTKTTKIRKRKQKTHDVTKKGHFAWTEPEWLEQFKLA</sequence>
<evidence type="ECO:0000313" key="5">
    <source>
        <dbReference type="Proteomes" id="UP001165160"/>
    </source>
</evidence>
<evidence type="ECO:0000256" key="1">
    <source>
        <dbReference type="SAM" id="Coils"/>
    </source>
</evidence>
<comment type="caution">
    <text evidence="4">The sequence shown here is derived from an EMBL/GenBank/DDBJ whole genome shotgun (WGS) entry which is preliminary data.</text>
</comment>
<dbReference type="Proteomes" id="UP001165160">
    <property type="component" value="Unassembled WGS sequence"/>
</dbReference>
<name>A0A9W7BM08_9STRA</name>